<evidence type="ECO:0000313" key="2">
    <source>
        <dbReference type="Proteomes" id="UP001500604"/>
    </source>
</evidence>
<keyword evidence="2" id="KW-1185">Reference proteome</keyword>
<organism evidence="1 2">
    <name type="scientific">Kistimonas scapharcae</name>
    <dbReference type="NCBI Taxonomy" id="1036133"/>
    <lineage>
        <taxon>Bacteria</taxon>
        <taxon>Pseudomonadati</taxon>
        <taxon>Pseudomonadota</taxon>
        <taxon>Gammaproteobacteria</taxon>
        <taxon>Oceanospirillales</taxon>
        <taxon>Endozoicomonadaceae</taxon>
        <taxon>Kistimonas</taxon>
    </lineage>
</organism>
<evidence type="ECO:0008006" key="3">
    <source>
        <dbReference type="Google" id="ProtNLM"/>
    </source>
</evidence>
<sequence>MSFRWLVTFLLLFQGAWAWGVTQDDVYAMKRHVFHIVSAFHIITLEAGDQSAIDRLDQKLENAEALLETWVEKDDTVLAADVQALKSRWLRFKEHALANDIQDNGYTNAYAIVDINKSRDEMIALLDSIETTVLAANEGDPLRIRLLQLSVEMEQLTMAYLLLSTMVGGAEGIYTGDDDVESTDAMAAAFGQRLRILIEQSRDSSTIGNEALEKAGKFWHYIEPSLINFNTNSVPTIVAMYNDRIVSNLLGAATMQ</sequence>
<protein>
    <recommendedName>
        <fullName evidence="3">NarX-like N-terminal domain-containing protein</fullName>
    </recommendedName>
</protein>
<reference evidence="2" key="1">
    <citation type="journal article" date="2019" name="Int. J. Syst. Evol. Microbiol.">
        <title>The Global Catalogue of Microorganisms (GCM) 10K type strain sequencing project: providing services to taxonomists for standard genome sequencing and annotation.</title>
        <authorList>
            <consortium name="The Broad Institute Genomics Platform"/>
            <consortium name="The Broad Institute Genome Sequencing Center for Infectious Disease"/>
            <person name="Wu L."/>
            <person name="Ma J."/>
        </authorList>
    </citation>
    <scope>NUCLEOTIDE SEQUENCE [LARGE SCALE GENOMIC DNA]</scope>
    <source>
        <strain evidence="2">JCM 17805</strain>
    </source>
</reference>
<name>A0ABP8VBE7_9GAMM</name>
<dbReference type="RefSeq" id="WP_345199355.1">
    <property type="nucleotide sequence ID" value="NZ_BAABFL010000480.1"/>
</dbReference>
<gene>
    <name evidence="1" type="ORF">GCM10023116_50150</name>
</gene>
<proteinExistence type="predicted"/>
<dbReference type="EMBL" id="BAABFL010000480">
    <property type="protein sequence ID" value="GAA4652731.1"/>
    <property type="molecule type" value="Genomic_DNA"/>
</dbReference>
<dbReference type="Proteomes" id="UP001500604">
    <property type="component" value="Unassembled WGS sequence"/>
</dbReference>
<evidence type="ECO:0000313" key="1">
    <source>
        <dbReference type="EMBL" id="GAA4652731.1"/>
    </source>
</evidence>
<accession>A0ABP8VBE7</accession>
<comment type="caution">
    <text evidence="1">The sequence shown here is derived from an EMBL/GenBank/DDBJ whole genome shotgun (WGS) entry which is preliminary data.</text>
</comment>